<sequence length="215" mass="23554">MPSDDIERPPEALDVVTRYLRRERPVSALVVVLAVSLFLGTYLATSLLPAVVVAAVLLVTARSPVLQSRGTFRLRTDAERDAVVDEFTGPIPPVLALQWGAADEVTTDDGVAIYTVSYLFGLRSVAVSVRTRTDAAPNGDCLVESEVTVNAQPWATYTSTIGETNDRTVIEVEYTSNRRFGLRRIPQQLVANRYRDDALAAQGYTVVERDAHFGL</sequence>
<dbReference type="OrthoDB" id="269652at2157"/>
<proteinExistence type="predicted"/>
<name>A0A830G9P6_9EURY</name>
<dbReference type="RefSeq" id="WP_188877325.1">
    <property type="nucleotide sequence ID" value="NZ_BMOQ01000002.1"/>
</dbReference>
<accession>A0A830G9P6</accession>
<evidence type="ECO:0000313" key="2">
    <source>
        <dbReference type="EMBL" id="GGN11027.1"/>
    </source>
</evidence>
<comment type="caution">
    <text evidence="2">The sequence shown here is derived from an EMBL/GenBank/DDBJ whole genome shotgun (WGS) entry which is preliminary data.</text>
</comment>
<keyword evidence="3" id="KW-1185">Reference proteome</keyword>
<evidence type="ECO:0000313" key="3">
    <source>
        <dbReference type="Proteomes" id="UP000608850"/>
    </source>
</evidence>
<keyword evidence="1" id="KW-0812">Transmembrane</keyword>
<gene>
    <name evidence="2" type="ORF">GCM10009021_08730</name>
</gene>
<dbReference type="Proteomes" id="UP000608850">
    <property type="component" value="Unassembled WGS sequence"/>
</dbReference>
<dbReference type="AlphaFoldDB" id="A0A830G9P6"/>
<keyword evidence="1" id="KW-1133">Transmembrane helix</keyword>
<dbReference type="EMBL" id="BMOQ01000002">
    <property type="protein sequence ID" value="GGN11027.1"/>
    <property type="molecule type" value="Genomic_DNA"/>
</dbReference>
<keyword evidence="1" id="KW-0472">Membrane</keyword>
<reference evidence="2 3" key="1">
    <citation type="journal article" date="2019" name="Int. J. Syst. Evol. Microbiol.">
        <title>The Global Catalogue of Microorganisms (GCM) 10K type strain sequencing project: providing services to taxonomists for standard genome sequencing and annotation.</title>
        <authorList>
            <consortium name="The Broad Institute Genomics Platform"/>
            <consortium name="The Broad Institute Genome Sequencing Center for Infectious Disease"/>
            <person name="Wu L."/>
            <person name="Ma J."/>
        </authorList>
    </citation>
    <scope>NUCLEOTIDE SEQUENCE [LARGE SCALE GENOMIC DNA]</scope>
    <source>
        <strain evidence="2 3">JCM 16331</strain>
    </source>
</reference>
<evidence type="ECO:0000256" key="1">
    <source>
        <dbReference type="SAM" id="Phobius"/>
    </source>
</evidence>
<protein>
    <submittedName>
        <fullName evidence="2">Uncharacterized protein</fullName>
    </submittedName>
</protein>
<feature type="transmembrane region" description="Helical" evidence="1">
    <location>
        <begin position="26"/>
        <end position="59"/>
    </location>
</feature>
<organism evidence="2 3">
    <name type="scientific">Halarchaeum nitratireducens</name>
    <dbReference type="NCBI Taxonomy" id="489913"/>
    <lineage>
        <taxon>Archaea</taxon>
        <taxon>Methanobacteriati</taxon>
        <taxon>Methanobacteriota</taxon>
        <taxon>Stenosarchaea group</taxon>
        <taxon>Halobacteria</taxon>
        <taxon>Halobacteriales</taxon>
        <taxon>Halobacteriaceae</taxon>
    </lineage>
</organism>